<evidence type="ECO:0000313" key="4">
    <source>
        <dbReference type="EMBL" id="GJT34533.1"/>
    </source>
</evidence>
<protein>
    <submittedName>
        <fullName evidence="4">Reverse transcriptase domain-containing protein</fullName>
    </submittedName>
</protein>
<dbReference type="InterPro" id="IPR036875">
    <property type="entry name" value="Znf_CCHC_sf"/>
</dbReference>
<evidence type="ECO:0000259" key="3">
    <source>
        <dbReference type="PROSITE" id="PS50158"/>
    </source>
</evidence>
<keyword evidence="1" id="KW-0479">Metal-binding</keyword>
<dbReference type="SMART" id="SM00343">
    <property type="entry name" value="ZnF_C2HC"/>
    <property type="match status" value="2"/>
</dbReference>
<dbReference type="EMBL" id="BQNB010014973">
    <property type="protein sequence ID" value="GJT34533.1"/>
    <property type="molecule type" value="Genomic_DNA"/>
</dbReference>
<keyword evidence="1" id="KW-0863">Zinc-finger</keyword>
<dbReference type="PANTHER" id="PTHR33223:SF6">
    <property type="entry name" value="CCHC-TYPE DOMAIN-CONTAINING PROTEIN"/>
    <property type="match status" value="1"/>
</dbReference>
<feature type="region of interest" description="Disordered" evidence="2">
    <location>
        <begin position="169"/>
        <end position="285"/>
    </location>
</feature>
<keyword evidence="1" id="KW-0862">Zinc</keyword>
<accession>A0ABQ5D7I3</accession>
<evidence type="ECO:0000313" key="5">
    <source>
        <dbReference type="Proteomes" id="UP001151760"/>
    </source>
</evidence>
<reference evidence="4" key="1">
    <citation type="journal article" date="2022" name="Int. J. Mol. Sci.">
        <title>Draft Genome of Tanacetum Coccineum: Genomic Comparison of Closely Related Tanacetum-Family Plants.</title>
        <authorList>
            <person name="Yamashiro T."/>
            <person name="Shiraishi A."/>
            <person name="Nakayama K."/>
            <person name="Satake H."/>
        </authorList>
    </citation>
    <scope>NUCLEOTIDE SEQUENCE</scope>
</reference>
<dbReference type="PROSITE" id="PS50158">
    <property type="entry name" value="ZF_CCHC"/>
    <property type="match status" value="1"/>
</dbReference>
<keyword evidence="4" id="KW-0548">Nucleotidyltransferase</keyword>
<proteinExistence type="predicted"/>
<sequence>MSLDNASSVVTYTSISSDLNGLSWGIPLVNVRELLEMDTYEEVAQQGKAHPLLPAYVPDPMKLDEHIKYAKSRKNNRKSFCHMVLGTFVWVYDFNAAKKVEFHRKLGSFVSFREMITSQLQGKLWLYDEVRAQCSHLLSLSMCLIEDEDFVKRLRSTYILVLVEDQPYADDASPTAESPGYIADSNSMNEGTDEDSIDYPDEPEDGEEDDDEDPKEDPEEDPSDEHEPEDDDEDPEEDPNEEHEPEDEDTKEEEPFEGSDETEPFKEDETAVTPSPPRPRRARIPVRSQTPIAASTLALIDAFAAGSPPFALPPTSPAYDQAPLVYRTAMIRMRVDILEEDMPPHRRFVLIAPSPGCDVESFAAAARAPRGQYDFVDTVEAGQGLIRSPGHDVRTIAKAADKAEDVGYVRALQASKHRMMTSIEEVNLRVSYQAQRAEGDAVRQMMRTHVLETRAQIDTVEDTGSSYYRIMPVTRQGANAAMTLESIQGMIDQAIQRNSTHTQDDASHNSGEGLKIPVQPARLEKMESIFHISSCAIDNQVKFATCTLLGAALTWWNGHVRTLGHDAAYTMTWGTLKKKLTDKYCPKDEIKKLEIELWNLRVRGNDVGAYTQHFQELALMCTKFLADETEKVDKYISGLPDNIHGNVMSARPKTLDDAIELANDLMDQKLRTYAERQNNNKRKADDSLRTNQQLYKKQNVARTYTVGPSKKKYYTRNLPLCTKCNYHHIGQCAPKCRNCKRYGHATNDCRVNTNNNNNKNQKAGACYECGNTGHIKKNCPKLKNCGNGNGNGTTQGRAYAFGRKRC</sequence>
<reference evidence="4" key="2">
    <citation type="submission" date="2022-01" db="EMBL/GenBank/DDBJ databases">
        <authorList>
            <person name="Yamashiro T."/>
            <person name="Shiraishi A."/>
            <person name="Satake H."/>
            <person name="Nakayama K."/>
        </authorList>
    </citation>
    <scope>NUCLEOTIDE SEQUENCE</scope>
</reference>
<dbReference type="Proteomes" id="UP001151760">
    <property type="component" value="Unassembled WGS sequence"/>
</dbReference>
<dbReference type="PANTHER" id="PTHR33223">
    <property type="entry name" value="CCHC-TYPE DOMAIN-CONTAINING PROTEIN"/>
    <property type="match status" value="1"/>
</dbReference>
<dbReference type="Pfam" id="PF03732">
    <property type="entry name" value="Retrotrans_gag"/>
    <property type="match status" value="1"/>
</dbReference>
<dbReference type="InterPro" id="IPR005162">
    <property type="entry name" value="Retrotrans_gag_dom"/>
</dbReference>
<gene>
    <name evidence="4" type="ORF">Tco_0924952</name>
</gene>
<keyword evidence="5" id="KW-1185">Reference proteome</keyword>
<keyword evidence="4" id="KW-0695">RNA-directed DNA polymerase</keyword>
<evidence type="ECO:0000256" key="2">
    <source>
        <dbReference type="SAM" id="MobiDB-lite"/>
    </source>
</evidence>
<organism evidence="4 5">
    <name type="scientific">Tanacetum coccineum</name>
    <dbReference type="NCBI Taxonomy" id="301880"/>
    <lineage>
        <taxon>Eukaryota</taxon>
        <taxon>Viridiplantae</taxon>
        <taxon>Streptophyta</taxon>
        <taxon>Embryophyta</taxon>
        <taxon>Tracheophyta</taxon>
        <taxon>Spermatophyta</taxon>
        <taxon>Magnoliopsida</taxon>
        <taxon>eudicotyledons</taxon>
        <taxon>Gunneridae</taxon>
        <taxon>Pentapetalae</taxon>
        <taxon>asterids</taxon>
        <taxon>campanulids</taxon>
        <taxon>Asterales</taxon>
        <taxon>Asteraceae</taxon>
        <taxon>Asteroideae</taxon>
        <taxon>Anthemideae</taxon>
        <taxon>Anthemidinae</taxon>
        <taxon>Tanacetum</taxon>
    </lineage>
</organism>
<dbReference type="Gene3D" id="4.10.60.10">
    <property type="entry name" value="Zinc finger, CCHC-type"/>
    <property type="match status" value="1"/>
</dbReference>
<feature type="domain" description="CCHC-type" evidence="3">
    <location>
        <begin position="766"/>
        <end position="781"/>
    </location>
</feature>
<dbReference type="InterPro" id="IPR001878">
    <property type="entry name" value="Znf_CCHC"/>
</dbReference>
<dbReference type="Pfam" id="PF00098">
    <property type="entry name" value="zf-CCHC"/>
    <property type="match status" value="1"/>
</dbReference>
<keyword evidence="4" id="KW-0808">Transferase</keyword>
<comment type="caution">
    <text evidence="4">The sequence shown here is derived from an EMBL/GenBank/DDBJ whole genome shotgun (WGS) entry which is preliminary data.</text>
</comment>
<name>A0ABQ5D7I3_9ASTR</name>
<evidence type="ECO:0000256" key="1">
    <source>
        <dbReference type="PROSITE-ProRule" id="PRU00047"/>
    </source>
</evidence>
<dbReference type="GO" id="GO:0003964">
    <property type="term" value="F:RNA-directed DNA polymerase activity"/>
    <property type="evidence" value="ECO:0007669"/>
    <property type="project" value="UniProtKB-KW"/>
</dbReference>
<dbReference type="SUPFAM" id="SSF57756">
    <property type="entry name" value="Retrovirus zinc finger-like domains"/>
    <property type="match status" value="1"/>
</dbReference>
<feature type="compositionally biased region" description="Acidic residues" evidence="2">
    <location>
        <begin position="191"/>
        <end position="262"/>
    </location>
</feature>